<dbReference type="InterPro" id="IPR025526">
    <property type="entry name" value="DsrC-like_dom_sf"/>
</dbReference>
<dbReference type="FunFam" id="1.10.10.370:FF:000001">
    <property type="entry name" value="Sulfurtransferase"/>
    <property type="match status" value="1"/>
</dbReference>
<dbReference type="GO" id="GO:0016740">
    <property type="term" value="F:transferase activity"/>
    <property type="evidence" value="ECO:0007669"/>
    <property type="project" value="UniProtKB-KW"/>
</dbReference>
<dbReference type="InterPro" id="IPR007453">
    <property type="entry name" value="DsrC/TusE"/>
</dbReference>
<comment type="subcellular location">
    <subcellularLocation>
        <location evidence="1">Cytoplasm</location>
    </subcellularLocation>
</comment>
<dbReference type="EC" id="2.8.1.-" evidence="4"/>
<dbReference type="PANTHER" id="PTHR37010:SF1">
    <property type="entry name" value="SULFURTRANSFERASE TUSE"/>
    <property type="match status" value="1"/>
</dbReference>
<comment type="function">
    <text evidence="4">Part of a sulfur-relay system.</text>
</comment>
<dbReference type="GO" id="GO:0097163">
    <property type="term" value="F:sulfur carrier activity"/>
    <property type="evidence" value="ECO:0007669"/>
    <property type="project" value="TreeGrafter"/>
</dbReference>
<dbReference type="GO" id="GO:0002143">
    <property type="term" value="P:tRNA wobble position uridine thiolation"/>
    <property type="evidence" value="ECO:0007669"/>
    <property type="project" value="TreeGrafter"/>
</dbReference>
<dbReference type="AlphaFoldDB" id="A0A0K6GW20"/>
<organism evidence="6 7">
    <name type="scientific">Pseudidiomarina woesei</name>
    <dbReference type="NCBI Taxonomy" id="1381080"/>
    <lineage>
        <taxon>Bacteria</taxon>
        <taxon>Pseudomonadati</taxon>
        <taxon>Pseudomonadota</taxon>
        <taxon>Gammaproteobacteria</taxon>
        <taxon>Alteromonadales</taxon>
        <taxon>Idiomarinaceae</taxon>
        <taxon>Pseudidiomarina</taxon>
    </lineage>
</organism>
<dbReference type="PANTHER" id="PTHR37010">
    <property type="entry name" value="SULFURTRANSFERASE TUSE"/>
    <property type="match status" value="1"/>
</dbReference>
<dbReference type="GO" id="GO:0005737">
    <property type="term" value="C:cytoplasm"/>
    <property type="evidence" value="ECO:0007669"/>
    <property type="project" value="UniProtKB-SubCell"/>
</dbReference>
<evidence type="ECO:0000256" key="3">
    <source>
        <dbReference type="ARBA" id="ARBA00022679"/>
    </source>
</evidence>
<comment type="similarity">
    <text evidence="4">Belongs to the dsrC/tusE family.</text>
</comment>
<keyword evidence="7" id="KW-1185">Reference proteome</keyword>
<evidence type="ECO:0000256" key="2">
    <source>
        <dbReference type="ARBA" id="ARBA00022490"/>
    </source>
</evidence>
<dbReference type="PIRSF" id="PIRSF006223">
    <property type="entry name" value="DsrC_TusE"/>
    <property type="match status" value="1"/>
</dbReference>
<keyword evidence="2" id="KW-0963">Cytoplasm</keyword>
<dbReference type="OrthoDB" id="9786347at2"/>
<dbReference type="InterPro" id="IPR042072">
    <property type="entry name" value="DsrC-like_C"/>
</dbReference>
<sequence length="109" mass="12393">MFELNGRTYATDKHEYLANFEEWSPELAEYIATLENIALTEAHWEVVNFVREFYKTYDTSPAMRVLVKAIGKSLGADKANSMYLYKLFPKGPAKQATRIAGLPKPAKCI</sequence>
<evidence type="ECO:0000313" key="6">
    <source>
        <dbReference type="EMBL" id="CUA82703.1"/>
    </source>
</evidence>
<dbReference type="RefSeq" id="WP_055437901.1">
    <property type="nucleotide sequence ID" value="NZ_CYHB01000001.1"/>
</dbReference>
<name>A0A0K6GW20_9GAMM</name>
<dbReference type="Gene3D" id="3.30.1420.10">
    <property type="match status" value="1"/>
</dbReference>
<dbReference type="SUPFAM" id="SSF69721">
    <property type="entry name" value="DsrC, the gamma subunit of dissimilatory sulfite reductase"/>
    <property type="match status" value="1"/>
</dbReference>
<dbReference type="Gene3D" id="1.10.10.370">
    <property type="entry name" value="DsrC-like protein, C-terminal domain"/>
    <property type="match status" value="1"/>
</dbReference>
<keyword evidence="3 4" id="KW-0808">Transferase</keyword>
<evidence type="ECO:0000313" key="7">
    <source>
        <dbReference type="Proteomes" id="UP000182598"/>
    </source>
</evidence>
<dbReference type="Pfam" id="PF04358">
    <property type="entry name" value="DsrC"/>
    <property type="match status" value="1"/>
</dbReference>
<dbReference type="Proteomes" id="UP000182598">
    <property type="component" value="Unassembled WGS sequence"/>
</dbReference>
<dbReference type="EMBL" id="CYHB01000001">
    <property type="protein sequence ID" value="CUA82703.1"/>
    <property type="molecule type" value="Genomic_DNA"/>
</dbReference>
<gene>
    <name evidence="6" type="ORF">Ga0061064_0171</name>
</gene>
<evidence type="ECO:0000256" key="5">
    <source>
        <dbReference type="PIRSR" id="PIRSR006223-50"/>
    </source>
</evidence>
<feature type="active site" description="Cysteine persulfide intermediate" evidence="5">
    <location>
        <position position="108"/>
    </location>
</feature>
<accession>A0A0K6GW20</accession>
<dbReference type="NCBIfam" id="TIGR03342">
    <property type="entry name" value="dsrC_tusE_dsvC"/>
    <property type="match status" value="1"/>
</dbReference>
<proteinExistence type="inferred from homology"/>
<evidence type="ECO:0000256" key="4">
    <source>
        <dbReference type="PIRNR" id="PIRNR006223"/>
    </source>
</evidence>
<evidence type="ECO:0000256" key="1">
    <source>
        <dbReference type="ARBA" id="ARBA00004496"/>
    </source>
</evidence>
<reference evidence="7" key="1">
    <citation type="submission" date="2015-08" db="EMBL/GenBank/DDBJ databases">
        <authorList>
            <person name="Varghese N."/>
        </authorList>
    </citation>
    <scope>NUCLEOTIDE SEQUENCE [LARGE SCALE GENOMIC DNA]</scope>
    <source>
        <strain evidence="7">DSM 27808</strain>
    </source>
</reference>
<protein>
    <recommendedName>
        <fullName evidence="4">Sulfurtransferase</fullName>
        <ecNumber evidence="4">2.8.1.-</ecNumber>
    </recommendedName>
</protein>
<dbReference type="InterPro" id="IPR043163">
    <property type="entry name" value="DsrC-like_N"/>
</dbReference>